<keyword evidence="2 5" id="KW-0489">Methyltransferase</keyword>
<evidence type="ECO:0000256" key="2">
    <source>
        <dbReference type="ARBA" id="ARBA00022603"/>
    </source>
</evidence>
<dbReference type="FunFam" id="3.40.1280.10:FF:000006">
    <property type="entry name" value="Uncharacterized tRNA/rRNA methyltransferase HI_0380"/>
    <property type="match status" value="1"/>
</dbReference>
<name>A0A4R3YIC6_9PROT</name>
<comment type="subunit">
    <text evidence="5">Homodimer.</text>
</comment>
<dbReference type="RefSeq" id="WP_124947354.1">
    <property type="nucleotide sequence ID" value="NZ_BHVT01000073.1"/>
</dbReference>
<evidence type="ECO:0000313" key="7">
    <source>
        <dbReference type="EMBL" id="TCV90754.1"/>
    </source>
</evidence>
<dbReference type="Proteomes" id="UP000295367">
    <property type="component" value="Unassembled WGS sequence"/>
</dbReference>
<reference evidence="7 8" key="1">
    <citation type="submission" date="2019-03" db="EMBL/GenBank/DDBJ databases">
        <title>Genomic Encyclopedia of Type Strains, Phase IV (KMG-IV): sequencing the most valuable type-strain genomes for metagenomic binning, comparative biology and taxonomic classification.</title>
        <authorList>
            <person name="Goeker M."/>
        </authorList>
    </citation>
    <scope>NUCLEOTIDE SEQUENCE [LARGE SCALE GENOMIC DNA]</scope>
    <source>
        <strain evidence="7 8">DSM 100309</strain>
    </source>
</reference>
<proteinExistence type="inferred from homology"/>
<dbReference type="InterPro" id="IPR029028">
    <property type="entry name" value="Alpha/beta_knot_MTases"/>
</dbReference>
<keyword evidence="8" id="KW-1185">Reference proteome</keyword>
<evidence type="ECO:0000256" key="1">
    <source>
        <dbReference type="ARBA" id="ARBA00007228"/>
    </source>
</evidence>
<evidence type="ECO:0000256" key="4">
    <source>
        <dbReference type="ARBA" id="ARBA00022691"/>
    </source>
</evidence>
<dbReference type="Gene3D" id="1.10.8.590">
    <property type="match status" value="1"/>
</dbReference>
<dbReference type="EMBL" id="SMCO01000001">
    <property type="protein sequence ID" value="TCV90754.1"/>
    <property type="molecule type" value="Genomic_DNA"/>
</dbReference>
<dbReference type="GO" id="GO:0002128">
    <property type="term" value="P:tRNA nucleoside ribose methylation"/>
    <property type="evidence" value="ECO:0007669"/>
    <property type="project" value="TreeGrafter"/>
</dbReference>
<keyword evidence="5" id="KW-0819">tRNA processing</keyword>
<dbReference type="SUPFAM" id="SSF75217">
    <property type="entry name" value="alpha/beta knot"/>
    <property type="match status" value="1"/>
</dbReference>
<comment type="similarity">
    <text evidence="1">Belongs to the class IV-like SAM-binding methyltransferase superfamily. RNA methyltransferase TrmH family.</text>
</comment>
<protein>
    <recommendedName>
        <fullName evidence="5">tRNA (cytidine/uridine-2'-O-)-methyltransferase TrmJ</fullName>
        <ecNumber evidence="5">2.1.1.200</ecNumber>
    </recommendedName>
    <alternativeName>
        <fullName evidence="5">tRNA (cytidine(32)/uridine(32)-2'-O)-methyltransferase</fullName>
    </alternativeName>
    <alternativeName>
        <fullName evidence="5">tRNA Cm32/Um32 methyltransferase</fullName>
    </alternativeName>
</protein>
<dbReference type="Gene3D" id="3.40.1280.10">
    <property type="match status" value="1"/>
</dbReference>
<evidence type="ECO:0000256" key="3">
    <source>
        <dbReference type="ARBA" id="ARBA00022679"/>
    </source>
</evidence>
<dbReference type="GO" id="GO:0003723">
    <property type="term" value="F:RNA binding"/>
    <property type="evidence" value="ECO:0007669"/>
    <property type="project" value="InterPro"/>
</dbReference>
<accession>A0A4R3YIC6</accession>
<evidence type="ECO:0000259" key="6">
    <source>
        <dbReference type="Pfam" id="PF00588"/>
    </source>
</evidence>
<organism evidence="7 8">
    <name type="scientific">Sulfurirhabdus autotrophica</name>
    <dbReference type="NCBI Taxonomy" id="1706046"/>
    <lineage>
        <taxon>Bacteria</taxon>
        <taxon>Pseudomonadati</taxon>
        <taxon>Pseudomonadota</taxon>
        <taxon>Betaproteobacteria</taxon>
        <taxon>Nitrosomonadales</taxon>
        <taxon>Sulfuricellaceae</taxon>
        <taxon>Sulfurirhabdus</taxon>
    </lineage>
</organism>
<comment type="catalytic activity">
    <reaction evidence="5">
        <text>uridine(32) in tRNA + S-adenosyl-L-methionine = 2'-O-methyluridine(32) in tRNA + S-adenosyl-L-homocysteine + H(+)</text>
        <dbReference type="Rhea" id="RHEA:42936"/>
        <dbReference type="Rhea" id="RHEA-COMP:10107"/>
        <dbReference type="Rhea" id="RHEA-COMP:10290"/>
        <dbReference type="ChEBI" id="CHEBI:15378"/>
        <dbReference type="ChEBI" id="CHEBI:57856"/>
        <dbReference type="ChEBI" id="CHEBI:59789"/>
        <dbReference type="ChEBI" id="CHEBI:65315"/>
        <dbReference type="ChEBI" id="CHEBI:74478"/>
        <dbReference type="EC" id="2.1.1.200"/>
    </reaction>
</comment>
<keyword evidence="4 5" id="KW-0949">S-adenosyl-L-methionine</keyword>
<keyword evidence="5" id="KW-0963">Cytoplasm</keyword>
<sequence length="241" mass="26630">MNKPGILDNIRIVLSHTSHPGNIGAAARAMKTMGFNSLYLINPKHFPDGHANAMSAGADDLLVNAVVCTSLDEALEGTTLAVAVTARHRDLSHAVFTTRQAAPQILENAVNCKIALVFGTEMSGLTNEEVNKCQMLVTIPSNPEYSSLNLAAAVQILTYELRMTLPETGLVEAKSRELAQFEDVERFYNHLEQVMVETGFLDPNEPKRLMQRMRRLFVRAQLEKEEVNILRGILSATQKVD</sequence>
<gene>
    <name evidence="5" type="primary">trmJ</name>
    <name evidence="7" type="ORF">EDC63_101728</name>
</gene>
<dbReference type="InterPro" id="IPR001537">
    <property type="entry name" value="SpoU_MeTrfase"/>
</dbReference>
<keyword evidence="3 7" id="KW-0808">Transferase</keyword>
<evidence type="ECO:0000256" key="5">
    <source>
        <dbReference type="RuleBase" id="RU362024"/>
    </source>
</evidence>
<dbReference type="PANTHER" id="PTHR42786:SF2">
    <property type="entry name" value="TRNA (CYTIDINE_URIDINE-2'-O-)-METHYLTRANSFERASE TRMJ"/>
    <property type="match status" value="1"/>
</dbReference>
<feature type="domain" description="tRNA/rRNA methyltransferase SpoU type" evidence="6">
    <location>
        <begin position="10"/>
        <end position="159"/>
    </location>
</feature>
<dbReference type="Pfam" id="PF00588">
    <property type="entry name" value="SpoU_methylase"/>
    <property type="match status" value="1"/>
</dbReference>
<dbReference type="OrthoDB" id="9806346at2"/>
<dbReference type="InterPro" id="IPR004384">
    <property type="entry name" value="RNA_MeTrfase_TrmJ/LasT"/>
</dbReference>
<comment type="subcellular location">
    <subcellularLocation>
        <location evidence="5">Cytoplasm</location>
    </subcellularLocation>
</comment>
<comment type="caution">
    <text evidence="7">The sequence shown here is derived from an EMBL/GenBank/DDBJ whole genome shotgun (WGS) entry which is preliminary data.</text>
</comment>
<dbReference type="CDD" id="cd18093">
    <property type="entry name" value="SpoU-like_TrmJ"/>
    <property type="match status" value="1"/>
</dbReference>
<dbReference type="NCBIfam" id="TIGR00050">
    <property type="entry name" value="rRNA_methyl_1"/>
    <property type="match status" value="1"/>
</dbReference>
<dbReference type="GO" id="GO:0005829">
    <property type="term" value="C:cytosol"/>
    <property type="evidence" value="ECO:0007669"/>
    <property type="project" value="TreeGrafter"/>
</dbReference>
<dbReference type="PIRSF" id="PIRSF004808">
    <property type="entry name" value="LasT"/>
    <property type="match status" value="1"/>
</dbReference>
<comment type="catalytic activity">
    <reaction evidence="5">
        <text>cytidine(32) in tRNA + S-adenosyl-L-methionine = 2'-O-methylcytidine(32) in tRNA + S-adenosyl-L-homocysteine + H(+)</text>
        <dbReference type="Rhea" id="RHEA:42932"/>
        <dbReference type="Rhea" id="RHEA-COMP:10288"/>
        <dbReference type="Rhea" id="RHEA-COMP:10289"/>
        <dbReference type="ChEBI" id="CHEBI:15378"/>
        <dbReference type="ChEBI" id="CHEBI:57856"/>
        <dbReference type="ChEBI" id="CHEBI:59789"/>
        <dbReference type="ChEBI" id="CHEBI:74495"/>
        <dbReference type="ChEBI" id="CHEBI:82748"/>
        <dbReference type="EC" id="2.1.1.200"/>
    </reaction>
</comment>
<dbReference type="InterPro" id="IPR029026">
    <property type="entry name" value="tRNA_m1G_MTases_N"/>
</dbReference>
<dbReference type="PANTHER" id="PTHR42786">
    <property type="entry name" value="TRNA/RRNA METHYLTRANSFERASE"/>
    <property type="match status" value="1"/>
</dbReference>
<dbReference type="EC" id="2.1.1.200" evidence="5"/>
<dbReference type="GO" id="GO:0160206">
    <property type="term" value="F:tRNA (cytidine(32)/uridine(32)-2'-O)-methyltransferase activity"/>
    <property type="evidence" value="ECO:0007669"/>
    <property type="project" value="UniProtKB-EC"/>
</dbReference>
<dbReference type="GO" id="GO:0106339">
    <property type="term" value="F:tRNA (cytidine(32)-2'-O)-methyltransferase activity"/>
    <property type="evidence" value="ECO:0007669"/>
    <property type="project" value="RHEA"/>
</dbReference>
<evidence type="ECO:0000313" key="8">
    <source>
        <dbReference type="Proteomes" id="UP000295367"/>
    </source>
</evidence>
<comment type="function">
    <text evidence="5">Catalyzes the formation of 2'O-methylated cytidine (Cm32) or 2'O-methylated uridine (Um32) at position 32 in tRNA.</text>
</comment>
<dbReference type="AlphaFoldDB" id="A0A4R3YIC6"/>